<dbReference type="STRING" id="945553.A0A0D2KL54"/>
<proteinExistence type="predicted"/>
<keyword evidence="2" id="KW-1185">Reference proteome</keyword>
<organism evidence="1 2">
    <name type="scientific">Hypholoma sublateritium (strain FD-334 SS-4)</name>
    <dbReference type="NCBI Taxonomy" id="945553"/>
    <lineage>
        <taxon>Eukaryota</taxon>
        <taxon>Fungi</taxon>
        <taxon>Dikarya</taxon>
        <taxon>Basidiomycota</taxon>
        <taxon>Agaricomycotina</taxon>
        <taxon>Agaricomycetes</taxon>
        <taxon>Agaricomycetidae</taxon>
        <taxon>Agaricales</taxon>
        <taxon>Agaricineae</taxon>
        <taxon>Strophariaceae</taxon>
        <taxon>Hypholoma</taxon>
    </lineage>
</organism>
<name>A0A0D2KL54_HYPSF</name>
<accession>A0A0D2KL54</accession>
<gene>
    <name evidence="1" type="ORF">HYPSUDRAFT_207956</name>
</gene>
<reference evidence="2" key="1">
    <citation type="submission" date="2014-04" db="EMBL/GenBank/DDBJ databases">
        <title>Evolutionary Origins and Diversification of the Mycorrhizal Mutualists.</title>
        <authorList>
            <consortium name="DOE Joint Genome Institute"/>
            <consortium name="Mycorrhizal Genomics Consortium"/>
            <person name="Kohler A."/>
            <person name="Kuo A."/>
            <person name="Nagy L.G."/>
            <person name="Floudas D."/>
            <person name="Copeland A."/>
            <person name="Barry K.W."/>
            <person name="Cichocki N."/>
            <person name="Veneault-Fourrey C."/>
            <person name="LaButti K."/>
            <person name="Lindquist E.A."/>
            <person name="Lipzen A."/>
            <person name="Lundell T."/>
            <person name="Morin E."/>
            <person name="Murat C."/>
            <person name="Riley R."/>
            <person name="Ohm R."/>
            <person name="Sun H."/>
            <person name="Tunlid A."/>
            <person name="Henrissat B."/>
            <person name="Grigoriev I.V."/>
            <person name="Hibbett D.S."/>
            <person name="Martin F."/>
        </authorList>
    </citation>
    <scope>NUCLEOTIDE SEQUENCE [LARGE SCALE GENOMIC DNA]</scope>
    <source>
        <strain evidence="2">FD-334 SS-4</strain>
    </source>
</reference>
<dbReference type="EMBL" id="KN817647">
    <property type="protein sequence ID" value="KJA15357.1"/>
    <property type="molecule type" value="Genomic_DNA"/>
</dbReference>
<dbReference type="AlphaFoldDB" id="A0A0D2KL54"/>
<protein>
    <submittedName>
        <fullName evidence="1">Uncharacterized protein</fullName>
    </submittedName>
</protein>
<dbReference type="Proteomes" id="UP000054270">
    <property type="component" value="Unassembled WGS sequence"/>
</dbReference>
<dbReference type="OrthoDB" id="3035098at2759"/>
<evidence type="ECO:0000313" key="2">
    <source>
        <dbReference type="Proteomes" id="UP000054270"/>
    </source>
</evidence>
<sequence>MCYWPGGGKAGQFPAGFGQCSGATGSSVVTPTAPIVHRPAENVAQLPDGDRAYALIAALKEPPVKDPNNVSFEIRALLAETQHRDVKTFADSGATKHFFINQSDFSSYQALNKSITGNAAEKDSTFRIAGVGIMKKSF</sequence>
<evidence type="ECO:0000313" key="1">
    <source>
        <dbReference type="EMBL" id="KJA15357.1"/>
    </source>
</evidence>